<dbReference type="Proteomes" id="UP000190166">
    <property type="component" value="Unassembled WGS sequence"/>
</dbReference>
<proteinExistence type="inferred from homology"/>
<keyword evidence="8" id="KW-1185">Reference proteome</keyword>
<sequence>MGDIRWKPDYIFEVSWEVCNKVGGIHTVLATKARLLEEQWGNRLIMIGPDLPAGITGNPEFTEDKNLFPTWKKHMQKTGMRVRTGRWNIAGNPLVILVDFTPFFQQKNEIFTHFWTKYRLDSLSGQWDYIEPAMFGYAAGKIIEGFYYCHLNATDHIIAQFHEWMTGTGILYLEENIPQIATVFTTHATVCGRAIAGSGMPFYTGFESFNAEQSARDFHIISKHSLEKIAAHTADCFTCVSSFTAKECEKFLGKYPDFITPNGFDADIVPGPLLYNTRRAKARSILLNVATALFGQQQPEDTLLVIKSGRYEYRNKGINTFIDAISLVNKSKEIKRNILAFIFVPANHTGPRKILQDNLLLQTPPVSRTGEILTHNLLGADTDPILNHIRQQQLDNAPANHVKIIYAPVYLNGADGIFNLSYYDTLIGFDLAIFPSYYEPWGYTPLESAAFHIPAVSTNISGFGSAVSKLPGVNGKGIFIIERNDNNEREAAAGIAGIISNYAAHTASSVAAAREDAAHIAEQFLWDHLLIYYYRAYDLALQKSTQREQLFCNKPQASPAEVTAQAMPESTPVWREINVQPVLPTPLQPLQDISRNLWWSWNPEARALYAYAGNNEWDRCKQNPRLLLKTISPGNLLRLEKDTAFLGMQQTISDAYQKYMQPSDKQLPLIAYFCMEYGLHTDLKFYAGGLGVLAGDYIKAASDNGLNMVAAGLLYKRGYFKQKISPAGGQLAIPDITETENLPVFPAQNNQGEAVSIELAFPGRIIHAAVWKVDVGRITLYLLDTDLAANNEDDRLISAQLYSSDPEMRLKQEILLGIGGVKMLNALGIQPDLYHINEGHAAFTVLERIRSIMQQCHLSFDEAMEIVKCTTQFTTHTAVAAAKDVFDEILLRTYLSYLAKDFNIDWNILMKLGSAEEEHSSGGFSMLHFAANLSQEINAVSKQHRGISCNILNPLWKHFKPDELHITSITNGIHLPTWMAPAWQPYYKDIMADKTYQIPDNTIWNIRKKLKRDMWQGIINRQPTAPALYEIIKKNDFLGEDITRDTLVIGFARRFASYKRAWLLFTDIKRLAAIVNNTQYPVLIILAGKAHPNDADGIALLKKVITASQMPALNGRILFLEDYDMELAALLTQGVDVWLNTPEHNMEASGTSGMKAVCNGVLHCSPKEGWWAEANRENAGWTLEISSHPEQDAYRDQCDAAVVYDLLEKEIIPLFFERNTEGLPEKWINMIRKGLSGITPQFDMNRAINEYNRSYGQLYNRSKLLLAADCKNTRDLVAWKKRVRSTWQEIHVMTIEEPQGSYHLQSPGETFRARINLSIGTLHADEIGLEVVFYTKEQPDNYITVQELTVEAVDHNRITYSCQIQLPFSGAAVYGFRIFPRHPLLPNRQDFPLMTWI</sequence>
<evidence type="ECO:0000256" key="1">
    <source>
        <dbReference type="ARBA" id="ARBA00001275"/>
    </source>
</evidence>
<dbReference type="InterPro" id="IPR008631">
    <property type="entry name" value="Glycogen_synth"/>
</dbReference>
<protein>
    <submittedName>
        <fullName evidence="7">Phosphorylase / glycogen(Starch) synthase</fullName>
    </submittedName>
</protein>
<evidence type="ECO:0000256" key="3">
    <source>
        <dbReference type="ARBA" id="ARBA00022533"/>
    </source>
</evidence>
<comment type="similarity">
    <text evidence="2">Belongs to the glycogen phosphorylase family.</text>
</comment>
<dbReference type="Pfam" id="PF05693">
    <property type="entry name" value="Glycogen_syn"/>
    <property type="match status" value="2"/>
</dbReference>
<dbReference type="InterPro" id="IPR000811">
    <property type="entry name" value="Glyco_trans_35"/>
</dbReference>
<dbReference type="Gene3D" id="3.40.50.2000">
    <property type="entry name" value="Glycogen Phosphorylase B"/>
    <property type="match status" value="5"/>
</dbReference>
<dbReference type="Pfam" id="PF00343">
    <property type="entry name" value="Phosphorylase"/>
    <property type="match status" value="1"/>
</dbReference>
<dbReference type="NCBIfam" id="TIGR02094">
    <property type="entry name" value="more_P_ylases"/>
    <property type="match status" value="1"/>
</dbReference>
<dbReference type="InterPro" id="IPR024517">
    <property type="entry name" value="Glycogen_phosphorylase_DUF3417"/>
</dbReference>
<accession>A0A1T5NBY8</accession>
<dbReference type="Pfam" id="PF11897">
    <property type="entry name" value="DUF3417"/>
    <property type="match status" value="1"/>
</dbReference>
<dbReference type="STRING" id="393003.SAMN05660461_1032"/>
<dbReference type="SUPFAM" id="SSF53756">
    <property type="entry name" value="UDP-Glycosyltransferase/glycogen phosphorylase"/>
    <property type="match status" value="2"/>
</dbReference>
<feature type="domain" description="DUF3417" evidence="6">
    <location>
        <begin position="583"/>
        <end position="682"/>
    </location>
</feature>
<organism evidence="7 8">
    <name type="scientific">Chitinophaga ginsengisegetis</name>
    <dbReference type="NCBI Taxonomy" id="393003"/>
    <lineage>
        <taxon>Bacteria</taxon>
        <taxon>Pseudomonadati</taxon>
        <taxon>Bacteroidota</taxon>
        <taxon>Chitinophagia</taxon>
        <taxon>Chitinophagales</taxon>
        <taxon>Chitinophagaceae</taxon>
        <taxon>Chitinophaga</taxon>
    </lineage>
</organism>
<dbReference type="EMBL" id="FUZZ01000001">
    <property type="protein sequence ID" value="SKC97874.1"/>
    <property type="molecule type" value="Genomic_DNA"/>
</dbReference>
<dbReference type="InterPro" id="IPR052182">
    <property type="entry name" value="Glycogen/Maltodextrin_Phosph"/>
</dbReference>
<dbReference type="GO" id="GO:0030170">
    <property type="term" value="F:pyridoxal phosphate binding"/>
    <property type="evidence" value="ECO:0007669"/>
    <property type="project" value="InterPro"/>
</dbReference>
<reference evidence="7 8" key="1">
    <citation type="submission" date="2017-02" db="EMBL/GenBank/DDBJ databases">
        <authorList>
            <person name="Peterson S.W."/>
        </authorList>
    </citation>
    <scope>NUCLEOTIDE SEQUENCE [LARGE SCALE GENOMIC DNA]</scope>
    <source>
        <strain evidence="7 8">DSM 18108</strain>
    </source>
</reference>
<keyword evidence="5" id="KW-0808">Transferase</keyword>
<dbReference type="RefSeq" id="WP_079468328.1">
    <property type="nucleotide sequence ID" value="NZ_FUZZ01000001.1"/>
</dbReference>
<dbReference type="GO" id="GO:0008184">
    <property type="term" value="F:glycogen phosphorylase activity"/>
    <property type="evidence" value="ECO:0007669"/>
    <property type="project" value="InterPro"/>
</dbReference>
<dbReference type="GO" id="GO:0004373">
    <property type="term" value="F:alpha-1,4-glucan glucosyltransferase (UDP-glucose donor) activity"/>
    <property type="evidence" value="ECO:0007669"/>
    <property type="project" value="InterPro"/>
</dbReference>
<gene>
    <name evidence="7" type="ORF">SAMN05660461_1032</name>
</gene>
<dbReference type="PANTHER" id="PTHR42655">
    <property type="entry name" value="GLYCOGEN PHOSPHORYLASE"/>
    <property type="match status" value="1"/>
</dbReference>
<evidence type="ECO:0000313" key="8">
    <source>
        <dbReference type="Proteomes" id="UP000190166"/>
    </source>
</evidence>
<name>A0A1T5NBY8_9BACT</name>
<evidence type="ECO:0000313" key="7">
    <source>
        <dbReference type="EMBL" id="SKC97874.1"/>
    </source>
</evidence>
<dbReference type="GO" id="GO:0005978">
    <property type="term" value="P:glycogen biosynthetic process"/>
    <property type="evidence" value="ECO:0007669"/>
    <property type="project" value="InterPro"/>
</dbReference>
<comment type="catalytic activity">
    <reaction evidence="1">
        <text>[(1-&gt;4)-alpha-D-glucosyl](n) + phosphate = [(1-&gt;4)-alpha-D-glucosyl](n-1) + alpha-D-glucose 1-phosphate</text>
        <dbReference type="Rhea" id="RHEA:41732"/>
        <dbReference type="Rhea" id="RHEA-COMP:9584"/>
        <dbReference type="Rhea" id="RHEA-COMP:9586"/>
        <dbReference type="ChEBI" id="CHEBI:15444"/>
        <dbReference type="ChEBI" id="CHEBI:43474"/>
        <dbReference type="ChEBI" id="CHEBI:58601"/>
        <dbReference type="EC" id="2.4.1.1"/>
    </reaction>
</comment>
<keyword evidence="3" id="KW-0021">Allosteric enzyme</keyword>
<evidence type="ECO:0000259" key="6">
    <source>
        <dbReference type="Pfam" id="PF11897"/>
    </source>
</evidence>
<evidence type="ECO:0000256" key="4">
    <source>
        <dbReference type="ARBA" id="ARBA00022676"/>
    </source>
</evidence>
<dbReference type="InterPro" id="IPR011834">
    <property type="entry name" value="Agluc_phsphrylas"/>
</dbReference>
<dbReference type="PANTHER" id="PTHR42655:SF1">
    <property type="entry name" value="GLYCOGEN PHOSPHORYLASE"/>
    <property type="match status" value="1"/>
</dbReference>
<evidence type="ECO:0000256" key="2">
    <source>
        <dbReference type="ARBA" id="ARBA00006047"/>
    </source>
</evidence>
<evidence type="ECO:0000256" key="5">
    <source>
        <dbReference type="ARBA" id="ARBA00022679"/>
    </source>
</evidence>
<keyword evidence="4" id="KW-0328">Glycosyltransferase</keyword>